<keyword evidence="1" id="KW-0680">Restriction system</keyword>
<organism evidence="3 4">
    <name type="scientific">Alteracholeplasma palmae (strain ATCC 49389 / J233)</name>
    <name type="common">Acholeplasma palmae</name>
    <dbReference type="NCBI Taxonomy" id="1318466"/>
    <lineage>
        <taxon>Bacteria</taxon>
        <taxon>Bacillati</taxon>
        <taxon>Mycoplasmatota</taxon>
        <taxon>Mollicutes</taxon>
        <taxon>Acholeplasmatales</taxon>
        <taxon>Acholeplasmataceae</taxon>
        <taxon>Acholeplasma</taxon>
    </lineage>
</organism>
<keyword evidence="3" id="KW-0378">Hydrolase</keyword>
<keyword evidence="3" id="KW-0255">Endonuclease</keyword>
<dbReference type="HOGENOM" id="CLU_2565979_0_0_14"/>
<keyword evidence="4" id="KW-1185">Reference proteome</keyword>
<dbReference type="KEGG" id="apal:BN85403140"/>
<name>U4KR56_ALTPJ</name>
<dbReference type="EMBL" id="FO681347">
    <property type="protein sequence ID" value="CCV63891.1"/>
    <property type="molecule type" value="Genomic_DNA"/>
</dbReference>
<dbReference type="REBASE" id="77353">
    <property type="entry name" value="S3.Apa233ORF3120P"/>
</dbReference>
<evidence type="ECO:0000313" key="4">
    <source>
        <dbReference type="Proteomes" id="UP000032740"/>
    </source>
</evidence>
<reference evidence="3 4" key="1">
    <citation type="journal article" date="2013" name="J. Mol. Microbiol. Biotechnol.">
        <title>Analysis of the Complete Genomes of Acholeplasma brassicae , A. palmae and A. laidlawii and Their Comparison to the Obligate Parasites from ' Candidatus Phytoplasma'.</title>
        <authorList>
            <person name="Kube M."/>
            <person name="Siewert C."/>
            <person name="Migdoll A.M."/>
            <person name="Duduk B."/>
            <person name="Holz S."/>
            <person name="Rabus R."/>
            <person name="Seemuller E."/>
            <person name="Mitrovic J."/>
            <person name="Muller I."/>
            <person name="Buttner C."/>
            <person name="Reinhardt R."/>
        </authorList>
    </citation>
    <scope>NUCLEOTIDE SEQUENCE [LARGE SCALE GENOMIC DNA]</scope>
    <source>
        <strain evidence="3 4">J233</strain>
    </source>
</reference>
<evidence type="ECO:0000313" key="3">
    <source>
        <dbReference type="EMBL" id="CCV63891.1"/>
    </source>
</evidence>
<dbReference type="GO" id="GO:0004519">
    <property type="term" value="F:endonuclease activity"/>
    <property type="evidence" value="ECO:0007669"/>
    <property type="project" value="UniProtKB-KW"/>
</dbReference>
<dbReference type="GO" id="GO:0009307">
    <property type="term" value="P:DNA restriction-modification system"/>
    <property type="evidence" value="ECO:0007669"/>
    <property type="project" value="UniProtKB-KW"/>
</dbReference>
<keyword evidence="3" id="KW-0540">Nuclease</keyword>
<proteinExistence type="predicted"/>
<gene>
    <name evidence="3" type="primary">hsdS</name>
    <name evidence="3" type="ORF">BN85403140</name>
</gene>
<evidence type="ECO:0000256" key="1">
    <source>
        <dbReference type="ARBA" id="ARBA00022747"/>
    </source>
</evidence>
<dbReference type="Gene3D" id="3.90.220.20">
    <property type="entry name" value="DNA methylase specificity domains"/>
    <property type="match status" value="1"/>
</dbReference>
<dbReference type="Proteomes" id="UP000032740">
    <property type="component" value="Chromosome"/>
</dbReference>
<dbReference type="GO" id="GO:0003677">
    <property type="term" value="F:DNA binding"/>
    <property type="evidence" value="ECO:0007669"/>
    <property type="project" value="UniProtKB-KW"/>
</dbReference>
<keyword evidence="2" id="KW-0238">DNA-binding</keyword>
<accession>U4KR56</accession>
<evidence type="ECO:0000256" key="2">
    <source>
        <dbReference type="ARBA" id="ARBA00023125"/>
    </source>
</evidence>
<dbReference type="SUPFAM" id="SSF116734">
    <property type="entry name" value="DNA methylase specificity domain"/>
    <property type="match status" value="1"/>
</dbReference>
<sequence length="81" mass="9578">MLMTSKKFINKSLKYQQGSIYERMAVSPEDLLNIEVPVPSIKIQKKISVLTKHMIRLINNSFEAYNDFLRLKKYLLDKLFI</sequence>
<dbReference type="InterPro" id="IPR044946">
    <property type="entry name" value="Restrct_endonuc_typeI_TRD_sf"/>
</dbReference>
<protein>
    <submittedName>
        <fullName evidence="3">Restriction endonuclease S subunit</fullName>
    </submittedName>
</protein>
<dbReference type="AlphaFoldDB" id="U4KR56"/>